<accession>A0A2D3VJD5</accession>
<dbReference type="AlphaFoldDB" id="A0A2D3VJD5"/>
<keyword evidence="2" id="KW-1185">Reference proteome</keyword>
<reference evidence="1 2" key="1">
    <citation type="submission" date="2016-03" db="EMBL/GenBank/DDBJ databases">
        <authorList>
            <person name="Ploux O."/>
        </authorList>
    </citation>
    <scope>NUCLEOTIDE SEQUENCE [LARGE SCALE GENOMIC DNA]</scope>
    <source>
        <strain evidence="1 2">URUG2</strain>
    </source>
</reference>
<gene>
    <name evidence="1" type="ORF">RCC_08058</name>
</gene>
<dbReference type="GeneID" id="35603159"/>
<sequence>MPSADLPALLAHEESLIDLRDELRYTLWQLQQLQPANNAVTLALWTLVRVRLNEVEGMLVVTAGAVDAAMLL</sequence>
<name>A0A2D3VJD5_9PEZI</name>
<dbReference type="EMBL" id="FJUY01000013">
    <property type="protein sequence ID" value="CZT22189.1"/>
    <property type="molecule type" value="Genomic_DNA"/>
</dbReference>
<dbReference type="RefSeq" id="XP_023629078.1">
    <property type="nucleotide sequence ID" value="XM_023773310.1"/>
</dbReference>
<protein>
    <submittedName>
        <fullName evidence="1">Uncharacterized protein</fullName>
    </submittedName>
</protein>
<evidence type="ECO:0000313" key="2">
    <source>
        <dbReference type="Proteomes" id="UP000225277"/>
    </source>
</evidence>
<organism evidence="1 2">
    <name type="scientific">Ramularia collo-cygni</name>
    <dbReference type="NCBI Taxonomy" id="112498"/>
    <lineage>
        <taxon>Eukaryota</taxon>
        <taxon>Fungi</taxon>
        <taxon>Dikarya</taxon>
        <taxon>Ascomycota</taxon>
        <taxon>Pezizomycotina</taxon>
        <taxon>Dothideomycetes</taxon>
        <taxon>Dothideomycetidae</taxon>
        <taxon>Mycosphaerellales</taxon>
        <taxon>Mycosphaerellaceae</taxon>
        <taxon>Ramularia</taxon>
    </lineage>
</organism>
<evidence type="ECO:0000313" key="1">
    <source>
        <dbReference type="EMBL" id="CZT22189.1"/>
    </source>
</evidence>
<proteinExistence type="predicted"/>
<dbReference type="Proteomes" id="UP000225277">
    <property type="component" value="Unassembled WGS sequence"/>
</dbReference>